<dbReference type="KEGG" id="lpil:LIP_1893"/>
<dbReference type="PANTHER" id="PTHR43270:SF12">
    <property type="entry name" value="SUCCINYL-DIAMINOPIMELATE DESUCCINYLASE"/>
    <property type="match status" value="1"/>
</dbReference>
<dbReference type="Proteomes" id="UP000065807">
    <property type="component" value="Chromosome"/>
</dbReference>
<organism evidence="5 6">
    <name type="scientific">Limnochorda pilosa</name>
    <dbReference type="NCBI Taxonomy" id="1555112"/>
    <lineage>
        <taxon>Bacteria</taxon>
        <taxon>Bacillati</taxon>
        <taxon>Bacillota</taxon>
        <taxon>Limnochordia</taxon>
        <taxon>Limnochordales</taxon>
        <taxon>Limnochordaceae</taxon>
        <taxon>Limnochorda</taxon>
    </lineage>
</organism>
<dbReference type="NCBIfam" id="NF005914">
    <property type="entry name" value="PRK07907.1"/>
    <property type="match status" value="1"/>
</dbReference>
<dbReference type="SUPFAM" id="SSF53187">
    <property type="entry name" value="Zn-dependent exopeptidases"/>
    <property type="match status" value="1"/>
</dbReference>
<keyword evidence="2" id="KW-0479">Metal-binding</keyword>
<evidence type="ECO:0000256" key="3">
    <source>
        <dbReference type="ARBA" id="ARBA00022801"/>
    </source>
</evidence>
<keyword evidence="3" id="KW-0378">Hydrolase</keyword>
<dbReference type="GO" id="GO:0008233">
    <property type="term" value="F:peptidase activity"/>
    <property type="evidence" value="ECO:0007669"/>
    <property type="project" value="UniProtKB-KW"/>
</dbReference>
<reference evidence="6" key="1">
    <citation type="submission" date="2015-07" db="EMBL/GenBank/DDBJ databases">
        <title>Complete genome sequence and phylogenetic analysis of Limnochorda pilosa.</title>
        <authorList>
            <person name="Watanabe M."/>
            <person name="Kojima H."/>
            <person name="Fukui M."/>
        </authorList>
    </citation>
    <scope>NUCLEOTIDE SEQUENCE [LARGE SCALE GENOMIC DNA]</scope>
    <source>
        <strain evidence="6">HC45</strain>
    </source>
</reference>
<evidence type="ECO:0000256" key="2">
    <source>
        <dbReference type="ARBA" id="ARBA00022723"/>
    </source>
</evidence>
<dbReference type="Pfam" id="PF07687">
    <property type="entry name" value="M20_dimer"/>
    <property type="match status" value="1"/>
</dbReference>
<name>A0A0K2SLP1_LIMPI</name>
<dbReference type="Pfam" id="PF01546">
    <property type="entry name" value="Peptidase_M20"/>
    <property type="match status" value="1"/>
</dbReference>
<evidence type="ECO:0000313" key="5">
    <source>
        <dbReference type="EMBL" id="BAS27734.1"/>
    </source>
</evidence>
<dbReference type="GO" id="GO:0046872">
    <property type="term" value="F:metal ion binding"/>
    <property type="evidence" value="ECO:0007669"/>
    <property type="project" value="UniProtKB-KW"/>
</dbReference>
<evidence type="ECO:0000256" key="1">
    <source>
        <dbReference type="ARBA" id="ARBA00022670"/>
    </source>
</evidence>
<dbReference type="NCBIfam" id="NF006579">
    <property type="entry name" value="PRK09104.1"/>
    <property type="match status" value="1"/>
</dbReference>
<evidence type="ECO:0000313" key="6">
    <source>
        <dbReference type="Proteomes" id="UP000065807"/>
    </source>
</evidence>
<keyword evidence="6" id="KW-1185">Reference proteome</keyword>
<feature type="domain" description="Peptidase M20 dimerisation" evidence="4">
    <location>
        <begin position="196"/>
        <end position="352"/>
    </location>
</feature>
<dbReference type="EMBL" id="AP014924">
    <property type="protein sequence ID" value="BAS27734.1"/>
    <property type="molecule type" value="Genomic_DNA"/>
</dbReference>
<gene>
    <name evidence="5" type="ORF">LIP_1893</name>
</gene>
<reference evidence="6" key="2">
    <citation type="journal article" date="2016" name="Int. J. Syst. Evol. Microbiol.">
        <title>Complete genome sequence and cell structure of Limnochorda pilosa, a Gram-negative spore-former within the phylum Firmicutes.</title>
        <authorList>
            <person name="Watanabe M."/>
            <person name="Kojima H."/>
            <person name="Fukui M."/>
        </authorList>
    </citation>
    <scope>NUCLEOTIDE SEQUENCE [LARGE SCALE GENOMIC DNA]</scope>
    <source>
        <strain evidence="6">HC45</strain>
    </source>
</reference>
<dbReference type="Gene3D" id="3.40.630.10">
    <property type="entry name" value="Zn peptidases"/>
    <property type="match status" value="1"/>
</dbReference>
<dbReference type="InterPro" id="IPR051458">
    <property type="entry name" value="Cyt/Met_Dipeptidase"/>
</dbReference>
<dbReference type="PANTHER" id="PTHR43270">
    <property type="entry name" value="BETA-ALA-HIS DIPEPTIDASE"/>
    <property type="match status" value="1"/>
</dbReference>
<dbReference type="Gene3D" id="3.30.70.360">
    <property type="match status" value="1"/>
</dbReference>
<protein>
    <submittedName>
        <fullName evidence="5">Peptidase M20</fullName>
    </submittedName>
</protein>
<dbReference type="OrthoDB" id="9761532at2"/>
<evidence type="ECO:0000259" key="4">
    <source>
        <dbReference type="Pfam" id="PF07687"/>
    </source>
</evidence>
<sequence>MADVERYVTGERERYLEELQEFLRIPSISALPEHRPDVDRAAQWVAEALRRAGVPRVEVFPLEGGKGHPVVYGEWTADPAKPTYLIYGHYDVQPVDPVELWTSPPFEPQEREGRLYARGATDDKGCLFEAIKGVEALGRLRGAPPVNVTFLVEGEEEIGSPNLAAFMREHQDLLRCDLALSADGEMLSPDQGCLTIASRGLAACQIDVYGANRDLHSGSFGGAVANPLHALAQIVAGLHTPDGKVAVPGFYEAVRPLSPEERRDLASTPFDEKAWLAAIGVAEPFGEPGYSTLERLGARPTLEINGMWGGFQGEGTKTVLPAEAHTKITCRLVPDQDPDRILDQVEAHVRAQRVPGVRVEVRRFAGSARPYAMPVDHPALAAAARVLERLYGKPAPTARMGGTVPVAEFFRSILGTWFLYYSFGDPDTRVHAPDEFIRIDSIPRAVKGYYLLLEALAGSAGAR</sequence>
<dbReference type="NCBIfam" id="NF006053">
    <property type="entry name" value="PRK08201.1"/>
    <property type="match status" value="1"/>
</dbReference>
<dbReference type="InterPro" id="IPR002933">
    <property type="entry name" value="Peptidase_M20"/>
</dbReference>
<keyword evidence="1" id="KW-0645">Protease</keyword>
<accession>A0A0K2SLP1</accession>
<dbReference type="STRING" id="1555112.LIP_1893"/>
<dbReference type="GO" id="GO:0006508">
    <property type="term" value="P:proteolysis"/>
    <property type="evidence" value="ECO:0007669"/>
    <property type="project" value="UniProtKB-KW"/>
</dbReference>
<dbReference type="AlphaFoldDB" id="A0A0K2SLP1"/>
<dbReference type="PATRIC" id="fig|1555112.3.peg.1924"/>
<dbReference type="InterPro" id="IPR011650">
    <property type="entry name" value="Peptidase_M20_dimer"/>
</dbReference>
<proteinExistence type="predicted"/>